<evidence type="ECO:0000313" key="1">
    <source>
        <dbReference type="EMBL" id="RHB08755.1"/>
    </source>
</evidence>
<dbReference type="EMBL" id="QSGD01000005">
    <property type="protein sequence ID" value="RHB08755.1"/>
    <property type="molecule type" value="Genomic_DNA"/>
</dbReference>
<dbReference type="Proteomes" id="UP000285288">
    <property type="component" value="Unassembled WGS sequence"/>
</dbReference>
<protein>
    <submittedName>
        <fullName evidence="1">SAM-dependent methyltransferase</fullName>
    </submittedName>
</protein>
<accession>A0A413UEW6</accession>
<keyword evidence="1" id="KW-0808">Transferase</keyword>
<dbReference type="AlphaFoldDB" id="A0A413UEW6"/>
<proteinExistence type="predicted"/>
<keyword evidence="1" id="KW-0489">Methyltransferase</keyword>
<evidence type="ECO:0000313" key="2">
    <source>
        <dbReference type="Proteomes" id="UP000285288"/>
    </source>
</evidence>
<comment type="caution">
    <text evidence="1">The sequence shown here is derived from an EMBL/GenBank/DDBJ whole genome shotgun (WGS) entry which is preliminary data.</text>
</comment>
<sequence>MNNNKKELHNDKYILDACCGSRMFWFDKSNKNTVFMDNRTLEDTLCDGRALSVNPDVIGDFRNIPFDDNTFKLVVFDPPHLIHAGENSWLAKKYGVLDINTYEKDIKQGFQECMRVLEDCGVLIFKWNDEQIKFGEILKVIDYKPLFGDKRGKTRWTVFMKEKRE</sequence>
<gene>
    <name evidence="1" type="ORF">DW907_02395</name>
</gene>
<reference evidence="1 2" key="1">
    <citation type="submission" date="2018-08" db="EMBL/GenBank/DDBJ databases">
        <title>A genome reference for cultivated species of the human gut microbiota.</title>
        <authorList>
            <person name="Zou Y."/>
            <person name="Xue W."/>
            <person name="Luo G."/>
        </authorList>
    </citation>
    <scope>NUCLEOTIDE SEQUENCE [LARGE SCALE GENOMIC DNA]</scope>
    <source>
        <strain evidence="1 2">AM42-13AC</strain>
    </source>
</reference>
<name>A0A413UEW6_9FIRM</name>
<dbReference type="GO" id="GO:0032259">
    <property type="term" value="P:methylation"/>
    <property type="evidence" value="ECO:0007669"/>
    <property type="project" value="UniProtKB-KW"/>
</dbReference>
<dbReference type="InterPro" id="IPR029063">
    <property type="entry name" value="SAM-dependent_MTases_sf"/>
</dbReference>
<organism evidence="1 2">
    <name type="scientific">Holdemanella biformis</name>
    <dbReference type="NCBI Taxonomy" id="1735"/>
    <lineage>
        <taxon>Bacteria</taxon>
        <taxon>Bacillati</taxon>
        <taxon>Bacillota</taxon>
        <taxon>Erysipelotrichia</taxon>
        <taxon>Erysipelotrichales</taxon>
        <taxon>Erysipelotrichaceae</taxon>
        <taxon>Holdemanella</taxon>
    </lineage>
</organism>
<dbReference type="RefSeq" id="WP_118010738.1">
    <property type="nucleotide sequence ID" value="NZ_QSGD01000005.1"/>
</dbReference>
<dbReference type="Gene3D" id="3.40.50.150">
    <property type="entry name" value="Vaccinia Virus protein VP39"/>
    <property type="match status" value="1"/>
</dbReference>
<dbReference type="GO" id="GO:0008168">
    <property type="term" value="F:methyltransferase activity"/>
    <property type="evidence" value="ECO:0007669"/>
    <property type="project" value="UniProtKB-KW"/>
</dbReference>
<dbReference type="SUPFAM" id="SSF53335">
    <property type="entry name" value="S-adenosyl-L-methionine-dependent methyltransferases"/>
    <property type="match status" value="1"/>
</dbReference>